<feature type="non-terminal residue" evidence="5">
    <location>
        <position position="1"/>
    </location>
</feature>
<dbReference type="InterPro" id="IPR015943">
    <property type="entry name" value="WD40/YVTN_repeat-like_dom_sf"/>
</dbReference>
<sequence>DLKFIQLKKYQISSKNENGFGSCLVVDRNRSIIFVCCLDEIIYVPVLNLMNFDVWTKEFLKTIETNINGRLSFKIKSDAQFDAHLLSISNKGYGTKLAVACNDQTKLFLFFYDLKSIYSNQAVFYNYFNFPILNNGKVSLRFASWHPEMNDNILACSLTDGSFYIVHVSDYPQKIITLLHHLSNNVSAFCWSPKGKQIVISFNNFVLSQYKFQLGDSKDMNSSFQESKRISLPENYHQFRIQNIHWMSTFNFLLICRNPDDTETSFLLMSIPSAKATGSDAVTKIVDFGRLIIETNETDDPFKSGLLSLENLIFAFTNRSSDFCLIGCNDQNALNVCENWFEIIIDDDYRLMFDDSSVTICGLSFISGISHQFKYSSIMKGGPNRPLAITYDSLGHLTMFQVDYENVENENLLKVPVAAKTLKPSADSLNSFAEKSTKTIENSFHSDVEKVIENSNSVTNFISAKSEQQVQQPVQQSLNPQFSISVNQPSQKQEQTFSAIKASNSTLNEAEESDNRTKDLFCEEIILNIDEFEKNLKSLKSSWNEVLHSSEIGDVKEQDKIRFETKFIDQMLNDISTSFEMMSNDVENLKVYCLNCYSIK</sequence>
<organism evidence="5 6">
    <name type="scientific">Sarcoptes scabiei</name>
    <name type="common">Itch mite</name>
    <name type="synonym">Acarus scabiei</name>
    <dbReference type="NCBI Taxonomy" id="52283"/>
    <lineage>
        <taxon>Eukaryota</taxon>
        <taxon>Metazoa</taxon>
        <taxon>Ecdysozoa</taxon>
        <taxon>Arthropoda</taxon>
        <taxon>Chelicerata</taxon>
        <taxon>Arachnida</taxon>
        <taxon>Acari</taxon>
        <taxon>Acariformes</taxon>
        <taxon>Sarcoptiformes</taxon>
        <taxon>Astigmata</taxon>
        <taxon>Psoroptidia</taxon>
        <taxon>Sarcoptoidea</taxon>
        <taxon>Sarcoptidae</taxon>
        <taxon>Sarcoptinae</taxon>
        <taxon>Sarcoptes</taxon>
    </lineage>
</organism>
<evidence type="ECO:0000256" key="2">
    <source>
        <dbReference type="ARBA" id="ARBA00022448"/>
    </source>
</evidence>
<evidence type="ECO:0000259" key="4">
    <source>
        <dbReference type="Pfam" id="PF16755"/>
    </source>
</evidence>
<dbReference type="SUPFAM" id="SSF50978">
    <property type="entry name" value="WD40 repeat-like"/>
    <property type="match status" value="1"/>
</dbReference>
<evidence type="ECO:0000256" key="1">
    <source>
        <dbReference type="ARBA" id="ARBA00004123"/>
    </source>
</evidence>
<evidence type="ECO:0000313" key="5">
    <source>
        <dbReference type="EMBL" id="KPM05434.1"/>
    </source>
</evidence>
<dbReference type="InterPro" id="IPR039462">
    <property type="entry name" value="Nup159/Nup146_N"/>
</dbReference>
<dbReference type="Proteomes" id="UP000616769">
    <property type="component" value="Unassembled WGS sequence"/>
</dbReference>
<proteinExistence type="predicted"/>
<keyword evidence="2" id="KW-0813">Transport</keyword>
<gene>
    <name evidence="5" type="ORF">QR98_0038960</name>
</gene>
<comment type="subcellular location">
    <subcellularLocation>
        <location evidence="1">Nucleus</location>
    </subcellularLocation>
</comment>
<dbReference type="EMBL" id="JXLN01010268">
    <property type="protein sequence ID" value="KPM05434.1"/>
    <property type="molecule type" value="Genomic_DNA"/>
</dbReference>
<name>A0A132A3C8_SARSC</name>
<keyword evidence="3" id="KW-0539">Nucleus</keyword>
<dbReference type="OrthoDB" id="248320at2759"/>
<feature type="domain" description="Nucleoporin Nup159/Nup146 N-terminal" evidence="4">
    <location>
        <begin position="136"/>
        <end position="260"/>
    </location>
</feature>
<reference evidence="5 6" key="1">
    <citation type="journal article" date="2015" name="Parasit. Vectors">
        <title>Draft genome of the scabies mite.</title>
        <authorList>
            <person name="Rider S.D.Jr."/>
            <person name="Morgan M.S."/>
            <person name="Arlian L.G."/>
        </authorList>
    </citation>
    <scope>NUCLEOTIDE SEQUENCE [LARGE SCALE GENOMIC DNA]</scope>
    <source>
        <strain evidence="5">Arlian Lab</strain>
    </source>
</reference>
<dbReference type="AlphaFoldDB" id="A0A132A3C8"/>
<dbReference type="Gene3D" id="2.130.10.10">
    <property type="entry name" value="YVTN repeat-like/Quinoprotein amine dehydrogenase"/>
    <property type="match status" value="1"/>
</dbReference>
<protein>
    <submittedName>
        <fullName evidence="5">Nuclear pore complex protein nup214-like protein</fullName>
    </submittedName>
</protein>
<dbReference type="VEuPathDB" id="VectorBase:SSCA005142"/>
<accession>A0A132A3C8</accession>
<comment type="caution">
    <text evidence="5">The sequence shown here is derived from an EMBL/GenBank/DDBJ whole genome shotgun (WGS) entry which is preliminary data.</text>
</comment>
<dbReference type="InterPro" id="IPR036322">
    <property type="entry name" value="WD40_repeat_dom_sf"/>
</dbReference>
<dbReference type="Pfam" id="PF16755">
    <property type="entry name" value="Beta-prop_NUP159_NUP214"/>
    <property type="match status" value="1"/>
</dbReference>
<evidence type="ECO:0000256" key="3">
    <source>
        <dbReference type="ARBA" id="ARBA00023242"/>
    </source>
</evidence>
<dbReference type="GO" id="GO:0005634">
    <property type="term" value="C:nucleus"/>
    <property type="evidence" value="ECO:0007669"/>
    <property type="project" value="UniProtKB-SubCell"/>
</dbReference>
<evidence type="ECO:0000313" key="6">
    <source>
        <dbReference type="Proteomes" id="UP000616769"/>
    </source>
</evidence>